<dbReference type="AlphaFoldDB" id="A0A9P5TTU2"/>
<organism evidence="3 4">
    <name type="scientific">Gymnopilus junonius</name>
    <name type="common">Spectacular rustgill mushroom</name>
    <name type="synonym">Gymnopilus spectabilis subsp. junonius</name>
    <dbReference type="NCBI Taxonomy" id="109634"/>
    <lineage>
        <taxon>Eukaryota</taxon>
        <taxon>Fungi</taxon>
        <taxon>Dikarya</taxon>
        <taxon>Basidiomycota</taxon>
        <taxon>Agaricomycotina</taxon>
        <taxon>Agaricomycetes</taxon>
        <taxon>Agaricomycetidae</taxon>
        <taxon>Agaricales</taxon>
        <taxon>Agaricineae</taxon>
        <taxon>Hymenogastraceae</taxon>
        <taxon>Gymnopilus</taxon>
    </lineage>
</organism>
<keyword evidence="4" id="KW-1185">Reference proteome</keyword>
<accession>A0A9P5TTU2</accession>
<reference evidence="3" key="1">
    <citation type="submission" date="2020-11" db="EMBL/GenBank/DDBJ databases">
        <authorList>
            <consortium name="DOE Joint Genome Institute"/>
            <person name="Ahrendt S."/>
            <person name="Riley R."/>
            <person name="Andreopoulos W."/>
            <person name="LaButti K."/>
            <person name="Pangilinan J."/>
            <person name="Ruiz-duenas F.J."/>
            <person name="Barrasa J.M."/>
            <person name="Sanchez-Garcia M."/>
            <person name="Camarero S."/>
            <person name="Miyauchi S."/>
            <person name="Serrano A."/>
            <person name="Linde D."/>
            <person name="Babiker R."/>
            <person name="Drula E."/>
            <person name="Ayuso-Fernandez I."/>
            <person name="Pacheco R."/>
            <person name="Padilla G."/>
            <person name="Ferreira P."/>
            <person name="Barriuso J."/>
            <person name="Kellner H."/>
            <person name="Castanera R."/>
            <person name="Alfaro M."/>
            <person name="Ramirez L."/>
            <person name="Pisabarro A.G."/>
            <person name="Kuo A."/>
            <person name="Tritt A."/>
            <person name="Lipzen A."/>
            <person name="He G."/>
            <person name="Yan M."/>
            <person name="Ng V."/>
            <person name="Cullen D."/>
            <person name="Martin F."/>
            <person name="Rosso M.-N."/>
            <person name="Henrissat B."/>
            <person name="Hibbett D."/>
            <person name="Martinez A.T."/>
            <person name="Grigoriev I.V."/>
        </authorList>
    </citation>
    <scope>NUCLEOTIDE SEQUENCE</scope>
    <source>
        <strain evidence="3">AH 44721</strain>
    </source>
</reference>
<comment type="caution">
    <text evidence="3">The sequence shown here is derived from an EMBL/GenBank/DDBJ whole genome shotgun (WGS) entry which is preliminary data.</text>
</comment>
<protein>
    <submittedName>
        <fullName evidence="3">Uncharacterized protein</fullName>
    </submittedName>
</protein>
<name>A0A9P5TTU2_GYMJU</name>
<dbReference type="OrthoDB" id="3360032at2759"/>
<feature type="transmembrane region" description="Helical" evidence="1">
    <location>
        <begin position="166"/>
        <end position="185"/>
    </location>
</feature>
<keyword evidence="1" id="KW-1133">Transmembrane helix</keyword>
<evidence type="ECO:0000256" key="1">
    <source>
        <dbReference type="SAM" id="Phobius"/>
    </source>
</evidence>
<feature type="chain" id="PRO_5040487283" evidence="2">
    <location>
        <begin position="21"/>
        <end position="208"/>
    </location>
</feature>
<sequence>MLSLPWLWTLLLLLSGPVLGNTEIVNFSASKNPLLKLAFTEKWPILRPSSSSTQINVTSAPLGSVLPRTTQMNGQASEVYSPVVLAAFNPTISSWNFDPQSLQVFADQNIAIEATETRRKYARIQFVHTGVLTPWASNKLDDTSRYTVPIHIIVEPLHFGVLPSSVIPVVCSIIAVIVVGLPIAARINRYLYGIVQHVRVQKRNLKVS</sequence>
<feature type="signal peptide" evidence="2">
    <location>
        <begin position="1"/>
        <end position="20"/>
    </location>
</feature>
<keyword evidence="1" id="KW-0472">Membrane</keyword>
<evidence type="ECO:0000256" key="2">
    <source>
        <dbReference type="SAM" id="SignalP"/>
    </source>
</evidence>
<keyword evidence="1" id="KW-0812">Transmembrane</keyword>
<evidence type="ECO:0000313" key="3">
    <source>
        <dbReference type="EMBL" id="KAF8910205.1"/>
    </source>
</evidence>
<dbReference type="EMBL" id="JADNYJ010000007">
    <property type="protein sequence ID" value="KAF8910205.1"/>
    <property type="molecule type" value="Genomic_DNA"/>
</dbReference>
<keyword evidence="2" id="KW-0732">Signal</keyword>
<proteinExistence type="predicted"/>
<evidence type="ECO:0000313" key="4">
    <source>
        <dbReference type="Proteomes" id="UP000724874"/>
    </source>
</evidence>
<gene>
    <name evidence="3" type="ORF">CPB84DRAFT_1743643</name>
</gene>
<dbReference type="Proteomes" id="UP000724874">
    <property type="component" value="Unassembled WGS sequence"/>
</dbReference>